<comment type="caution">
    <text evidence="2">The sequence shown here is derived from an EMBL/GenBank/DDBJ whole genome shotgun (WGS) entry which is preliminary data.</text>
</comment>
<evidence type="ECO:0000313" key="2">
    <source>
        <dbReference type="EMBL" id="KAF0972228.1"/>
    </source>
</evidence>
<reference evidence="2 3" key="1">
    <citation type="journal article" date="2019" name="Sci. Rep.">
        <title>Nanopore sequencing improves the draft genome of the human pathogenic amoeba Naegleria fowleri.</title>
        <authorList>
            <person name="Liechti N."/>
            <person name="Schurch N."/>
            <person name="Bruggmann R."/>
            <person name="Wittwer M."/>
        </authorList>
    </citation>
    <scope>NUCLEOTIDE SEQUENCE [LARGE SCALE GENOMIC DNA]</scope>
    <source>
        <strain evidence="2 3">ATCC 30894</strain>
    </source>
</reference>
<keyword evidence="3" id="KW-1185">Reference proteome</keyword>
<dbReference type="RefSeq" id="XP_044556943.1">
    <property type="nucleotide sequence ID" value="XM_044713505.1"/>
</dbReference>
<sequence>MDSSQQTLVSQRKHNDHYLKEINNHSPTVHQLTILETQNSPPTPSSIVHQQVFPPKNSESVWSTVKEILMNYIRIFFDSKLLAAICCHLSCFCLILNALVFCVAHNEYGTSVHMNVAALLASLSFLCTGLIPLSGTFMELLLTLKHQNATISIHALIETLTFSNLSSLDILLYLIPGTAYLFYEVITEIAYMSSSNVYWDTLFSRMFKHRIGGYILSFVMWGFCYVLFSEDAFRDCYGISMFGLKKKIRTLLKVNL</sequence>
<evidence type="ECO:0000313" key="3">
    <source>
        <dbReference type="Proteomes" id="UP000444721"/>
    </source>
</evidence>
<feature type="transmembrane region" description="Helical" evidence="1">
    <location>
        <begin position="211"/>
        <end position="228"/>
    </location>
</feature>
<organism evidence="2 3">
    <name type="scientific">Naegleria fowleri</name>
    <name type="common">Brain eating amoeba</name>
    <dbReference type="NCBI Taxonomy" id="5763"/>
    <lineage>
        <taxon>Eukaryota</taxon>
        <taxon>Discoba</taxon>
        <taxon>Heterolobosea</taxon>
        <taxon>Tetramitia</taxon>
        <taxon>Eutetramitia</taxon>
        <taxon>Vahlkampfiidae</taxon>
        <taxon>Naegleria</taxon>
    </lineage>
</organism>
<dbReference type="VEuPathDB" id="AmoebaDB:FDP41_009536"/>
<dbReference type="VEuPathDB" id="AmoebaDB:NF0120690"/>
<keyword evidence="1" id="KW-0472">Membrane</keyword>
<dbReference type="VEuPathDB" id="AmoebaDB:NF0099660"/>
<dbReference type="AlphaFoldDB" id="A0A6A5BE54"/>
<feature type="transmembrane region" description="Helical" evidence="1">
    <location>
        <begin position="81"/>
        <end position="104"/>
    </location>
</feature>
<dbReference type="EMBL" id="VFQX01000070">
    <property type="protein sequence ID" value="KAF0972228.1"/>
    <property type="molecule type" value="Genomic_DNA"/>
</dbReference>
<gene>
    <name evidence="2" type="ORF">FDP41_009536</name>
</gene>
<keyword evidence="1" id="KW-1133">Transmembrane helix</keyword>
<dbReference type="Proteomes" id="UP000444721">
    <property type="component" value="Unassembled WGS sequence"/>
</dbReference>
<feature type="transmembrane region" description="Helical" evidence="1">
    <location>
        <begin position="170"/>
        <end position="191"/>
    </location>
</feature>
<accession>A0A6A5BE54</accession>
<protein>
    <submittedName>
        <fullName evidence="2">Uncharacterized protein</fullName>
    </submittedName>
</protein>
<name>A0A6A5BE54_NAEFO</name>
<proteinExistence type="predicted"/>
<dbReference type="GeneID" id="68116752"/>
<dbReference type="VEuPathDB" id="AmoebaDB:NfTy_062860"/>
<feature type="transmembrane region" description="Helical" evidence="1">
    <location>
        <begin position="116"/>
        <end position="138"/>
    </location>
</feature>
<keyword evidence="1" id="KW-0812">Transmembrane</keyword>
<evidence type="ECO:0000256" key="1">
    <source>
        <dbReference type="SAM" id="Phobius"/>
    </source>
</evidence>